<dbReference type="GO" id="GO:0000272">
    <property type="term" value="P:polysaccharide catabolic process"/>
    <property type="evidence" value="ECO:0007669"/>
    <property type="project" value="InterPro"/>
</dbReference>
<dbReference type="RefSeq" id="WP_200345262.1">
    <property type="nucleotide sequence ID" value="NZ_NRSJ01000007.1"/>
</dbReference>
<keyword evidence="3" id="KW-0862">Zinc</keyword>
<dbReference type="InterPro" id="IPR001952">
    <property type="entry name" value="Alkaline_phosphatase"/>
</dbReference>
<proteinExistence type="inferred from homology"/>
<gene>
    <name evidence="7" type="ORF">CKO40_05850</name>
</gene>
<evidence type="ECO:0000313" key="8">
    <source>
        <dbReference type="Proteomes" id="UP001296776"/>
    </source>
</evidence>
<keyword evidence="8" id="KW-1185">Reference proteome</keyword>
<evidence type="ECO:0000256" key="2">
    <source>
        <dbReference type="PIRSR" id="PIRSR601952-1"/>
    </source>
</evidence>
<feature type="domain" description="Dockerin" evidence="6">
    <location>
        <begin position="407"/>
        <end position="464"/>
    </location>
</feature>
<dbReference type="Pfam" id="PF00404">
    <property type="entry name" value="Dockerin_1"/>
    <property type="match status" value="1"/>
</dbReference>
<evidence type="ECO:0000259" key="6">
    <source>
        <dbReference type="PROSITE" id="PS51766"/>
    </source>
</evidence>
<keyword evidence="3" id="KW-0460">Magnesium</keyword>
<dbReference type="Proteomes" id="UP001296776">
    <property type="component" value="Unassembled WGS sequence"/>
</dbReference>
<feature type="binding site" evidence="3">
    <location>
        <position position="52"/>
    </location>
    <ligand>
        <name>Zn(2+)</name>
        <dbReference type="ChEBI" id="CHEBI:29105"/>
        <label>2</label>
    </ligand>
</feature>
<comment type="similarity">
    <text evidence="4">Belongs to the alkaline phosphatase family.</text>
</comment>
<feature type="signal peptide" evidence="5">
    <location>
        <begin position="1"/>
        <end position="28"/>
    </location>
</feature>
<feature type="binding site" evidence="3">
    <location>
        <position position="295"/>
    </location>
    <ligand>
        <name>Zn(2+)</name>
        <dbReference type="ChEBI" id="CHEBI:29105"/>
        <label>2</label>
    </ligand>
</feature>
<feature type="binding site" evidence="3">
    <location>
        <position position="52"/>
    </location>
    <ligand>
        <name>Mg(2+)</name>
        <dbReference type="ChEBI" id="CHEBI:18420"/>
    </ligand>
</feature>
<evidence type="ECO:0000256" key="3">
    <source>
        <dbReference type="PIRSR" id="PIRSR601952-2"/>
    </source>
</evidence>
<dbReference type="PROSITE" id="PS00018">
    <property type="entry name" value="EF_HAND_1"/>
    <property type="match status" value="1"/>
</dbReference>
<dbReference type="GO" id="GO:0046872">
    <property type="term" value="F:metal ion binding"/>
    <property type="evidence" value="ECO:0007669"/>
    <property type="project" value="UniProtKB-KW"/>
</dbReference>
<dbReference type="PRINTS" id="PR00113">
    <property type="entry name" value="ALKPHPHTASE"/>
</dbReference>
<dbReference type="GO" id="GO:0004035">
    <property type="term" value="F:alkaline phosphatase activity"/>
    <property type="evidence" value="ECO:0007669"/>
    <property type="project" value="TreeGrafter"/>
</dbReference>
<evidence type="ECO:0000256" key="5">
    <source>
        <dbReference type="SAM" id="SignalP"/>
    </source>
</evidence>
<feature type="active site" description="Phosphoserine intermediate" evidence="2">
    <location>
        <position position="97"/>
    </location>
</feature>
<organism evidence="7 8">
    <name type="scientific">Halochromatium glycolicum</name>
    <dbReference type="NCBI Taxonomy" id="85075"/>
    <lineage>
        <taxon>Bacteria</taxon>
        <taxon>Pseudomonadati</taxon>
        <taxon>Pseudomonadota</taxon>
        <taxon>Gammaproteobacteria</taxon>
        <taxon>Chromatiales</taxon>
        <taxon>Chromatiaceae</taxon>
        <taxon>Halochromatium</taxon>
    </lineage>
</organism>
<keyword evidence="1" id="KW-0597">Phosphoprotein</keyword>
<dbReference type="InterPro" id="IPR016134">
    <property type="entry name" value="Dockerin_dom"/>
</dbReference>
<dbReference type="SUPFAM" id="SSF63446">
    <property type="entry name" value="Type I dockerin domain"/>
    <property type="match status" value="1"/>
</dbReference>
<dbReference type="GO" id="GO:0004553">
    <property type="term" value="F:hydrolase activity, hydrolyzing O-glycosyl compounds"/>
    <property type="evidence" value="ECO:0007669"/>
    <property type="project" value="InterPro"/>
</dbReference>
<dbReference type="PANTHER" id="PTHR11596">
    <property type="entry name" value="ALKALINE PHOSPHATASE"/>
    <property type="match status" value="1"/>
</dbReference>
<comment type="cofactor">
    <cofactor evidence="3">
        <name>Zn(2+)</name>
        <dbReference type="ChEBI" id="CHEBI:29105"/>
    </cofactor>
    <text evidence="3">Binds 2 Zn(2+) ions.</text>
</comment>
<dbReference type="InterPro" id="IPR017850">
    <property type="entry name" value="Alkaline_phosphatase_core_sf"/>
</dbReference>
<sequence length="464" mass="48918">MRELKLRTIVLATSAALAAAMAVSPVSAETPEAPGQGANAPTAKNIILMVPDGLGMSYVTATRIFLNGPDGDPLYFETLPQIGYQRTHSADSTVTDSAAAGSAWATGEKFNNGEASCHSDGLTCLESPPTILELSKAEGKMTGLVATSTITHATPAVFGAHSHSRQCQAEIGRQLVEVTGVDVLLGGGIGGNRDGYNCEQYPGQDPNSVLALAQGLGYTYVMDETAMNDAVAAGDEKILGLFTPGGKTPEMFRVDPEETYPLGEPTLPEMTTAALDVLEESNQGFFLMVEGSQIDWAGHANDLDYLLAETIAFDEAVQVVQDWIAADPAREEQTLLIVVSDHETGGMMINGPYGELSEPGDKIEDGWTSGGHTAQDTPIWSQGPGSSLLGGALQNTDLFDAMKSVLPQTSLGDVDGNGVVDRNDVTAIRGYLRQPASRCPACDLDDDGAITVRDARLLVLELRN</sequence>
<dbReference type="Gene3D" id="1.10.1330.10">
    <property type="entry name" value="Dockerin domain"/>
    <property type="match status" value="1"/>
</dbReference>
<dbReference type="SUPFAM" id="SSF53649">
    <property type="entry name" value="Alkaline phosphatase-like"/>
    <property type="match status" value="1"/>
</dbReference>
<protein>
    <recommendedName>
        <fullName evidence="6">Dockerin domain-containing protein</fullName>
    </recommendedName>
</protein>
<keyword evidence="5" id="KW-0732">Signal</keyword>
<dbReference type="Pfam" id="PF00245">
    <property type="entry name" value="Alk_phosphatase"/>
    <property type="match status" value="1"/>
</dbReference>
<dbReference type="CDD" id="cd14256">
    <property type="entry name" value="Dockerin_I"/>
    <property type="match status" value="1"/>
</dbReference>
<name>A0AAJ0U2W3_9GAMM</name>
<feature type="binding site" evidence="3">
    <location>
        <position position="290"/>
    </location>
    <ligand>
        <name>Mg(2+)</name>
        <dbReference type="ChEBI" id="CHEBI:18420"/>
    </ligand>
</feature>
<dbReference type="InterPro" id="IPR018247">
    <property type="entry name" value="EF_Hand_1_Ca_BS"/>
</dbReference>
<evidence type="ECO:0000256" key="1">
    <source>
        <dbReference type="ARBA" id="ARBA00022553"/>
    </source>
</evidence>
<feature type="binding site" evidence="3">
    <location>
        <position position="342"/>
    </location>
    <ligand>
        <name>Zn(2+)</name>
        <dbReference type="ChEBI" id="CHEBI:29105"/>
        <label>2</label>
    </ligand>
</feature>
<reference evidence="7" key="1">
    <citation type="submission" date="2017-08" db="EMBL/GenBank/DDBJ databases">
        <authorList>
            <person name="Imhoff J.F."/>
            <person name="Rahn T."/>
            <person name="Kuenzel S."/>
            <person name="Neulinger S.C."/>
        </authorList>
    </citation>
    <scope>NUCLEOTIDE SEQUENCE</scope>
    <source>
        <strain evidence="7">DSM 11080</strain>
    </source>
</reference>
<dbReference type="PROSITE" id="PS51766">
    <property type="entry name" value="DOCKERIN"/>
    <property type="match status" value="1"/>
</dbReference>
<feature type="binding site" evidence="3">
    <location>
        <position position="341"/>
    </location>
    <ligand>
        <name>Zn(2+)</name>
        <dbReference type="ChEBI" id="CHEBI:29105"/>
        <label>2</label>
    </ligand>
</feature>
<reference evidence="7" key="2">
    <citation type="journal article" date="2020" name="Microorganisms">
        <title>Osmotic Adaptation and Compatible Solute Biosynthesis of Phototrophic Bacteria as Revealed from Genome Analyses.</title>
        <authorList>
            <person name="Imhoff J.F."/>
            <person name="Rahn T."/>
            <person name="Kunzel S."/>
            <person name="Keller A."/>
            <person name="Neulinger S.C."/>
        </authorList>
    </citation>
    <scope>NUCLEOTIDE SEQUENCE</scope>
    <source>
        <strain evidence="7">DSM 11080</strain>
    </source>
</reference>
<dbReference type="CDD" id="cd16012">
    <property type="entry name" value="ALP"/>
    <property type="match status" value="1"/>
</dbReference>
<dbReference type="InterPro" id="IPR036439">
    <property type="entry name" value="Dockerin_dom_sf"/>
</dbReference>
<feature type="chain" id="PRO_5042464104" description="Dockerin domain-containing protein" evidence="5">
    <location>
        <begin position="29"/>
        <end position="464"/>
    </location>
</feature>
<evidence type="ECO:0000313" key="7">
    <source>
        <dbReference type="EMBL" id="MBK1704083.1"/>
    </source>
</evidence>
<feature type="binding site" evidence="3">
    <location>
        <position position="299"/>
    </location>
    <ligand>
        <name>Zn(2+)</name>
        <dbReference type="ChEBI" id="CHEBI:29105"/>
        <label>2</label>
    </ligand>
</feature>
<dbReference type="EMBL" id="NRSJ01000007">
    <property type="protein sequence ID" value="MBK1704083.1"/>
    <property type="molecule type" value="Genomic_DNA"/>
</dbReference>
<feature type="binding site" evidence="3">
    <location>
        <position position="154"/>
    </location>
    <ligand>
        <name>Mg(2+)</name>
        <dbReference type="ChEBI" id="CHEBI:18420"/>
    </ligand>
</feature>
<dbReference type="AlphaFoldDB" id="A0AAJ0U2W3"/>
<dbReference type="Gene3D" id="3.40.720.10">
    <property type="entry name" value="Alkaline Phosphatase, subunit A"/>
    <property type="match status" value="1"/>
</dbReference>
<dbReference type="PANTHER" id="PTHR11596:SF5">
    <property type="entry name" value="ALKALINE PHOSPHATASE"/>
    <property type="match status" value="1"/>
</dbReference>
<keyword evidence="3" id="KW-0479">Metal-binding</keyword>
<comment type="cofactor">
    <cofactor evidence="3">
        <name>Mg(2+)</name>
        <dbReference type="ChEBI" id="CHEBI:18420"/>
    </cofactor>
    <text evidence="3">Binds 1 Mg(2+) ion.</text>
</comment>
<dbReference type="InterPro" id="IPR002105">
    <property type="entry name" value="Dockerin_1_rpt"/>
</dbReference>
<feature type="binding site" evidence="3">
    <location>
        <position position="152"/>
    </location>
    <ligand>
        <name>Mg(2+)</name>
        <dbReference type="ChEBI" id="CHEBI:18420"/>
    </ligand>
</feature>
<dbReference type="SMART" id="SM00098">
    <property type="entry name" value="alkPPc"/>
    <property type="match status" value="1"/>
</dbReference>
<comment type="caution">
    <text evidence="7">The sequence shown here is derived from an EMBL/GenBank/DDBJ whole genome shotgun (WGS) entry which is preliminary data.</text>
</comment>
<evidence type="ECO:0000256" key="4">
    <source>
        <dbReference type="RuleBase" id="RU003946"/>
    </source>
</evidence>
<accession>A0AAJ0U2W3</accession>